<accession>A0A857DHZ3</accession>
<name>A0A857DHZ3_9FIRM</name>
<evidence type="ECO:0000313" key="3">
    <source>
        <dbReference type="Proteomes" id="UP000430508"/>
    </source>
</evidence>
<dbReference type="InterPro" id="IPR007607">
    <property type="entry name" value="BacA/B"/>
</dbReference>
<dbReference type="AlphaFoldDB" id="A0A857DHZ3"/>
<reference evidence="2 3" key="1">
    <citation type="submission" date="2019-12" db="EMBL/GenBank/DDBJ databases">
        <title>Sequence classification of anaerobic respiratory reductive dehalogenases: First we see many, then we see few.</title>
        <authorList>
            <person name="Molenda O."/>
            <person name="Puentes Jacome L.A."/>
            <person name="Cao X."/>
            <person name="Nesbo C.L."/>
            <person name="Tang S."/>
            <person name="Morson N."/>
            <person name="Patron J."/>
            <person name="Lomheim L."/>
            <person name="Wishart D.S."/>
            <person name="Edwards E.A."/>
        </authorList>
    </citation>
    <scope>NUCLEOTIDE SEQUENCE [LARGE SCALE GENOMIC DNA]</scope>
    <source>
        <strain evidence="2 3">12DCA</strain>
    </source>
</reference>
<evidence type="ECO:0000313" key="2">
    <source>
        <dbReference type="EMBL" id="QHA00321.1"/>
    </source>
</evidence>
<gene>
    <name evidence="2" type="ORF">GQ588_06580</name>
</gene>
<dbReference type="PANTHER" id="PTHR35024:SF4">
    <property type="entry name" value="POLYMER-FORMING CYTOSKELETAL PROTEIN"/>
    <property type="match status" value="1"/>
</dbReference>
<comment type="similarity">
    <text evidence="1">Belongs to the bactofilin family.</text>
</comment>
<dbReference type="Proteomes" id="UP000430508">
    <property type="component" value="Chromosome"/>
</dbReference>
<sequence>MFSKKENDIKPVIRNISTNTNITYIAEDCELKGSLVSSGNIRIDGKLEGTVEVGGDLIIGQSASVKANISAATATITGVVCGNIKVGDLLELSPTSRLYGDITAKQLKIDQGAIFVGTSSIVSDSIDHRDDASPEKKS</sequence>
<dbReference type="PANTHER" id="PTHR35024">
    <property type="entry name" value="HYPOTHETICAL CYTOSOLIC PROTEIN"/>
    <property type="match status" value="1"/>
</dbReference>
<protein>
    <submittedName>
        <fullName evidence="2">Cell shape determination protein CcmA</fullName>
    </submittedName>
</protein>
<evidence type="ECO:0000256" key="1">
    <source>
        <dbReference type="ARBA" id="ARBA00044755"/>
    </source>
</evidence>
<dbReference type="EMBL" id="CP046996">
    <property type="protein sequence ID" value="QHA00321.1"/>
    <property type="molecule type" value="Genomic_DNA"/>
</dbReference>
<organism evidence="2 3">
    <name type="scientific">Dehalobacter restrictus</name>
    <dbReference type="NCBI Taxonomy" id="55583"/>
    <lineage>
        <taxon>Bacteria</taxon>
        <taxon>Bacillati</taxon>
        <taxon>Bacillota</taxon>
        <taxon>Clostridia</taxon>
        <taxon>Eubacteriales</taxon>
        <taxon>Desulfitobacteriaceae</taxon>
        <taxon>Dehalobacter</taxon>
    </lineage>
</organism>
<proteinExistence type="inferred from homology"/>
<dbReference type="Pfam" id="PF04519">
    <property type="entry name" value="Bactofilin"/>
    <property type="match status" value="1"/>
</dbReference>
<dbReference type="RefSeq" id="WP_019225776.1">
    <property type="nucleotide sequence ID" value="NZ_CP046996.1"/>
</dbReference>